<dbReference type="EMBL" id="AAGW02062813">
    <property type="status" value="NOT_ANNOTATED_CDS"/>
    <property type="molecule type" value="Genomic_DNA"/>
</dbReference>
<dbReference type="InterPro" id="IPR006012">
    <property type="entry name" value="Syntaxin/epimorphin_CS"/>
</dbReference>
<evidence type="ECO:0000256" key="16">
    <source>
        <dbReference type="ARBA" id="ARBA00060457"/>
    </source>
</evidence>
<keyword evidence="11 20" id="KW-0175">Coiled coil</keyword>
<evidence type="ECO:0000256" key="8">
    <source>
        <dbReference type="ARBA" id="ARBA00022989"/>
    </source>
</evidence>
<dbReference type="FunFam" id="1.20.58.70:FF:000009">
    <property type="entry name" value="Syntaxin 12"/>
    <property type="match status" value="1"/>
</dbReference>
<dbReference type="Ensembl" id="ENSOCUT00000048552.1">
    <property type="protein sequence ID" value="ENSOCUP00000034097.1"/>
    <property type="gene ID" value="ENSOCUG00000013594.4"/>
</dbReference>
<feature type="coiled-coil region" evidence="20">
    <location>
        <begin position="56"/>
        <end position="83"/>
    </location>
</feature>
<dbReference type="SMART" id="SM00397">
    <property type="entry name" value="t_SNARE"/>
    <property type="match status" value="1"/>
</dbReference>
<keyword evidence="6" id="KW-0967">Endosome</keyword>
<dbReference type="Gene3D" id="2.60.200.20">
    <property type="match status" value="1"/>
</dbReference>
<evidence type="ECO:0000256" key="12">
    <source>
        <dbReference type="ARBA" id="ARBA00023136"/>
    </source>
</evidence>
<reference evidence="23" key="2">
    <citation type="submission" date="2025-08" db="UniProtKB">
        <authorList>
            <consortium name="Ensembl"/>
        </authorList>
    </citation>
    <scope>IDENTIFICATION</scope>
    <source>
        <strain evidence="23">Thorbecke</strain>
    </source>
</reference>
<keyword evidence="10" id="KW-0333">Golgi apparatus</keyword>
<evidence type="ECO:0000256" key="1">
    <source>
        <dbReference type="ARBA" id="ARBA00004409"/>
    </source>
</evidence>
<evidence type="ECO:0000256" key="19">
    <source>
        <dbReference type="RuleBase" id="RU003858"/>
    </source>
</evidence>
<dbReference type="GO" id="GO:0048284">
    <property type="term" value="P:organelle fusion"/>
    <property type="evidence" value="ECO:0007669"/>
    <property type="project" value="UniProtKB-ARBA"/>
</dbReference>
<dbReference type="FunFam" id="1.20.5.110:FF:000016">
    <property type="entry name" value="Syntaxin 12"/>
    <property type="match status" value="1"/>
</dbReference>
<organism evidence="23 24">
    <name type="scientific">Oryctolagus cuniculus</name>
    <name type="common">Rabbit</name>
    <dbReference type="NCBI Taxonomy" id="9986"/>
    <lineage>
        <taxon>Eukaryota</taxon>
        <taxon>Metazoa</taxon>
        <taxon>Chordata</taxon>
        <taxon>Craniata</taxon>
        <taxon>Vertebrata</taxon>
        <taxon>Euteleostomi</taxon>
        <taxon>Mammalia</taxon>
        <taxon>Eutheria</taxon>
        <taxon>Euarchontoglires</taxon>
        <taxon>Glires</taxon>
        <taxon>Lagomorpha</taxon>
        <taxon>Leporidae</taxon>
        <taxon>Oryctolagus</taxon>
    </lineage>
</organism>
<evidence type="ECO:0000256" key="4">
    <source>
        <dbReference type="ARBA" id="ARBA00022553"/>
    </source>
</evidence>
<dbReference type="GeneTree" id="ENSGT00940000156115"/>
<comment type="subcellular location">
    <subcellularLocation>
        <location evidence="13">Early endosome membrane</location>
        <topology evidence="13">Single-pass type IV membrane protein</topology>
    </subcellularLocation>
    <subcellularLocation>
        <location evidence="16">Endomembrane system</location>
        <topology evidence="16">Single-pass type IV membrane protein</topology>
        <orientation evidence="16">Cytoplasmic side</orientation>
    </subcellularLocation>
    <subcellularLocation>
        <location evidence="1">Golgi apparatus membrane</location>
        <topology evidence="1">Single-pass type IV membrane protein</topology>
    </subcellularLocation>
    <subcellularLocation>
        <location evidence="14">Recycling endosome membrane</location>
        <topology evidence="14">Single-pass type IV membrane protein</topology>
    </subcellularLocation>
</comment>
<evidence type="ECO:0000256" key="20">
    <source>
        <dbReference type="SAM" id="Coils"/>
    </source>
</evidence>
<feature type="domain" description="FHA" evidence="21">
    <location>
        <begin position="254"/>
        <end position="306"/>
    </location>
</feature>
<keyword evidence="3" id="KW-0813">Transport</keyword>
<sequence>MSYGPLDLYRNPGPSGPPVRDFNSIIQTCSGNIQRISQATAQIKNLMSQLGTKQDSSKLQENLQQLQHSTNQLAKETNELLKELGSLPLPLSASEQRQQKLQKERLMNDFSAALNSFQAVQRRVSEKEKESIARARAGSRLSAEERQREEQLVSFDSHEEWNQMQSQEDEAAITEQDLELIKERETAIRQLEADILDVNQIFKDLAMMIHDQGDLIDSIEANVESSEVHVERATDQLQRAAYYQKLIIDEKKYYLFGRNPDLCDFTIDHQSCSRVHAALVYHKHLKRVFLIDLNSTHGTFLGHIRLEPHKPQQIPIDSTVSFGASTRAYTLREKPQTLPSAVKGDEKMGGEDDELKGLLGLPEEETELDNLTEFNTAHNKRISTLTIEEGNLDIQRPKRKRKNSRVTFSEDDEIINPGFENKSKWMETRNAVSHVAFIPKLKCFENSFHVLHLGSKYQYLNGEGLLQ</sequence>
<dbReference type="AlphaFoldDB" id="A0A5F9CKG1"/>
<dbReference type="CDD" id="cd00179">
    <property type="entry name" value="SynN"/>
    <property type="match status" value="1"/>
</dbReference>
<dbReference type="GO" id="GO:0016050">
    <property type="term" value="P:vesicle organization"/>
    <property type="evidence" value="ECO:0007669"/>
    <property type="project" value="UniProtKB-ARBA"/>
</dbReference>
<evidence type="ECO:0000256" key="11">
    <source>
        <dbReference type="ARBA" id="ARBA00023054"/>
    </source>
</evidence>
<dbReference type="GO" id="GO:0005484">
    <property type="term" value="F:SNAP receptor activity"/>
    <property type="evidence" value="ECO:0007669"/>
    <property type="project" value="InterPro"/>
</dbReference>
<dbReference type="Pfam" id="PF00498">
    <property type="entry name" value="FHA"/>
    <property type="match status" value="1"/>
</dbReference>
<dbReference type="Bgee" id="ENSOCUG00000013594">
    <property type="expression patterns" value="Expressed in embryo and 15 other cell types or tissues"/>
</dbReference>
<gene>
    <name evidence="23" type="primary">PPP1R8</name>
</gene>
<dbReference type="InterPro" id="IPR006011">
    <property type="entry name" value="Syntaxin_N"/>
</dbReference>
<dbReference type="Pfam" id="PF05739">
    <property type="entry name" value="SNARE"/>
    <property type="match status" value="1"/>
</dbReference>
<dbReference type="PROSITE" id="PS50006">
    <property type="entry name" value="FHA_DOMAIN"/>
    <property type="match status" value="1"/>
</dbReference>
<dbReference type="CDD" id="cd22674">
    <property type="entry name" value="FHA_PPP1R8"/>
    <property type="match status" value="1"/>
</dbReference>
<dbReference type="GO" id="GO:0031901">
    <property type="term" value="C:early endosome membrane"/>
    <property type="evidence" value="ECO:0007669"/>
    <property type="project" value="UniProtKB-SubCell"/>
</dbReference>
<dbReference type="GO" id="GO:0000139">
    <property type="term" value="C:Golgi membrane"/>
    <property type="evidence" value="ECO:0007669"/>
    <property type="project" value="UniProtKB-SubCell"/>
</dbReference>
<evidence type="ECO:0000256" key="10">
    <source>
        <dbReference type="ARBA" id="ARBA00023034"/>
    </source>
</evidence>
<dbReference type="FunFam" id="2.60.200.20:FF:000019">
    <property type="entry name" value="Nuclear inhibitor of protein phosphatase"/>
    <property type="match status" value="1"/>
</dbReference>
<keyword evidence="12" id="KW-0472">Membrane</keyword>
<name>A0A5F9CKG1_RABIT</name>
<reference evidence="23 24" key="1">
    <citation type="journal article" date="2011" name="Nature">
        <title>A high-resolution map of human evolutionary constraint using 29 mammals.</title>
        <authorList>
            <person name="Lindblad-Toh K."/>
            <person name="Garber M."/>
            <person name="Zuk O."/>
            <person name="Lin M.F."/>
            <person name="Parker B.J."/>
            <person name="Washietl S."/>
            <person name="Kheradpour P."/>
            <person name="Ernst J."/>
            <person name="Jordan G."/>
            <person name="Mauceli E."/>
            <person name="Ward L.D."/>
            <person name="Lowe C.B."/>
            <person name="Holloway A.K."/>
            <person name="Clamp M."/>
            <person name="Gnerre S."/>
            <person name="Alfoldi J."/>
            <person name="Beal K."/>
            <person name="Chang J."/>
            <person name="Clawson H."/>
            <person name="Cuff J."/>
            <person name="Di Palma F."/>
            <person name="Fitzgerald S."/>
            <person name="Flicek P."/>
            <person name="Guttman M."/>
            <person name="Hubisz M.J."/>
            <person name="Jaffe D.B."/>
            <person name="Jungreis I."/>
            <person name="Kent W.J."/>
            <person name="Kostka D."/>
            <person name="Lara M."/>
            <person name="Martins A.L."/>
            <person name="Massingham T."/>
            <person name="Moltke I."/>
            <person name="Raney B.J."/>
            <person name="Rasmussen M.D."/>
            <person name="Robinson J."/>
            <person name="Stark A."/>
            <person name="Vilella A.J."/>
            <person name="Wen J."/>
            <person name="Xie X."/>
            <person name="Zody M.C."/>
            <person name="Baldwin J."/>
            <person name="Bloom T."/>
            <person name="Chin C.W."/>
            <person name="Heiman D."/>
            <person name="Nicol R."/>
            <person name="Nusbaum C."/>
            <person name="Young S."/>
            <person name="Wilkinson J."/>
            <person name="Worley K.C."/>
            <person name="Kovar C.L."/>
            <person name="Muzny D.M."/>
            <person name="Gibbs R.A."/>
            <person name="Cree A."/>
            <person name="Dihn H.H."/>
            <person name="Fowler G."/>
            <person name="Jhangiani S."/>
            <person name="Joshi V."/>
            <person name="Lee S."/>
            <person name="Lewis L.R."/>
            <person name="Nazareth L.V."/>
            <person name="Okwuonu G."/>
            <person name="Santibanez J."/>
            <person name="Warren W.C."/>
            <person name="Mardis E.R."/>
            <person name="Weinstock G.M."/>
            <person name="Wilson R.K."/>
            <person name="Delehaunty K."/>
            <person name="Dooling D."/>
            <person name="Fronik C."/>
            <person name="Fulton L."/>
            <person name="Fulton B."/>
            <person name="Graves T."/>
            <person name="Minx P."/>
            <person name="Sodergren E."/>
            <person name="Birney E."/>
            <person name="Margulies E.H."/>
            <person name="Herrero J."/>
            <person name="Green E.D."/>
            <person name="Haussler D."/>
            <person name="Siepel A."/>
            <person name="Goldman N."/>
            <person name="Pollard K.S."/>
            <person name="Pedersen J.S."/>
            <person name="Lander E.S."/>
            <person name="Kellis M."/>
        </authorList>
    </citation>
    <scope>NUCLEOTIDE SEQUENCE [LARGE SCALE GENOMIC DNA]</scope>
    <source>
        <strain evidence="23 24">Thorbecke inbred</strain>
    </source>
</reference>
<dbReference type="PROSITE" id="PS50192">
    <property type="entry name" value="T_SNARE"/>
    <property type="match status" value="1"/>
</dbReference>
<evidence type="ECO:0000256" key="18">
    <source>
        <dbReference type="ARBA" id="ARBA00069800"/>
    </source>
</evidence>
<feature type="domain" description="T-SNARE coiled-coil homology" evidence="22">
    <location>
        <begin position="178"/>
        <end position="240"/>
    </location>
</feature>
<dbReference type="EMBL" id="AAGW02062814">
    <property type="status" value="NOT_ANNOTATED_CDS"/>
    <property type="molecule type" value="Genomic_DNA"/>
</dbReference>
<dbReference type="SUPFAM" id="SSF47661">
    <property type="entry name" value="t-snare proteins"/>
    <property type="match status" value="1"/>
</dbReference>
<dbReference type="InterPro" id="IPR010989">
    <property type="entry name" value="SNARE"/>
</dbReference>
<evidence type="ECO:0000259" key="21">
    <source>
        <dbReference type="PROSITE" id="PS50006"/>
    </source>
</evidence>
<dbReference type="Gene3D" id="1.20.58.70">
    <property type="match status" value="1"/>
</dbReference>
<evidence type="ECO:0000256" key="17">
    <source>
        <dbReference type="ARBA" id="ARBA00065321"/>
    </source>
</evidence>
<dbReference type="EMBL" id="AAGW02062815">
    <property type="status" value="NOT_ANNOTATED_CDS"/>
    <property type="molecule type" value="Genomic_DNA"/>
</dbReference>
<keyword evidence="8" id="KW-1133">Transmembrane helix</keyword>
<protein>
    <recommendedName>
        <fullName evidence="18">Syntaxin-12</fullName>
    </recommendedName>
</protein>
<dbReference type="Pfam" id="PF14523">
    <property type="entry name" value="Syntaxin_2"/>
    <property type="match status" value="1"/>
</dbReference>
<keyword evidence="24" id="KW-1185">Reference proteome</keyword>
<dbReference type="InterPro" id="IPR000253">
    <property type="entry name" value="FHA_dom"/>
</dbReference>
<dbReference type="Gene3D" id="1.20.5.110">
    <property type="match status" value="1"/>
</dbReference>
<evidence type="ECO:0000313" key="23">
    <source>
        <dbReference type="Ensembl" id="ENSOCUP00000034097.1"/>
    </source>
</evidence>
<evidence type="ECO:0000256" key="14">
    <source>
        <dbReference type="ARBA" id="ARBA00043941"/>
    </source>
</evidence>
<comment type="subunit">
    <text evidence="17">Associates with the BLOC-1 complex. Interacts with BLOC1S6. Interacts with NAPA and SNAP23. Identified in a complex containing STX6, STX12, VAMP4 and VTI1A. Interacts with GRIPAP1. Forms a complex with GRIP1, GRIA2 and NSG1; controls the intracellular fate of AMPAR and the endosomal sorting of the GRIA2 subunit toward recycling and membrane targeting. Interacts with NSG1. Interacts with TPC1. Interacts (via N-terminus) with VPS13B.</text>
</comment>
<evidence type="ECO:0000256" key="2">
    <source>
        <dbReference type="ARBA" id="ARBA00009063"/>
    </source>
</evidence>
<comment type="function">
    <text evidence="15">SNARE promoting fusion of transport vesicles with target membranes. Together with SNARE STX6, promotes movement of vesicles from endosomes to the cell membrane, and may therefore function in the endocytic recycling pathway. Through complex formation with GRIP1, GRIA2 and NSG1 controls the intracellular fate of AMPAR and the endosomal sorting of the GRIA2 subunit toward recycling and membrane targeting.</text>
</comment>
<dbReference type="EMBL" id="AAGW02062816">
    <property type="status" value="NOT_ANNOTATED_CDS"/>
    <property type="molecule type" value="Genomic_DNA"/>
</dbReference>
<dbReference type="SUPFAM" id="SSF49879">
    <property type="entry name" value="SMAD/FHA domain"/>
    <property type="match status" value="1"/>
</dbReference>
<evidence type="ECO:0000256" key="7">
    <source>
        <dbReference type="ARBA" id="ARBA00022927"/>
    </source>
</evidence>
<evidence type="ECO:0000313" key="24">
    <source>
        <dbReference type="Proteomes" id="UP000001811"/>
    </source>
</evidence>
<evidence type="ECO:0000256" key="5">
    <source>
        <dbReference type="ARBA" id="ARBA00022692"/>
    </source>
</evidence>
<dbReference type="InterPro" id="IPR000727">
    <property type="entry name" value="T_SNARE_dom"/>
</dbReference>
<dbReference type="PROSITE" id="PS00914">
    <property type="entry name" value="SYNTAXIN"/>
    <property type="match status" value="1"/>
</dbReference>
<evidence type="ECO:0000256" key="13">
    <source>
        <dbReference type="ARBA" id="ARBA00037832"/>
    </source>
</evidence>
<dbReference type="EMBL" id="AAGW02062817">
    <property type="status" value="NOT_ANNOTATED_CDS"/>
    <property type="molecule type" value="Genomic_DNA"/>
</dbReference>
<evidence type="ECO:0000259" key="22">
    <source>
        <dbReference type="PROSITE" id="PS50192"/>
    </source>
</evidence>
<keyword evidence="9" id="KW-0007">Acetylation</keyword>
<dbReference type="CDD" id="cd15876">
    <property type="entry name" value="SNARE_syntaxin12"/>
    <property type="match status" value="1"/>
</dbReference>
<dbReference type="InterPro" id="IPR008984">
    <property type="entry name" value="SMAD_FHA_dom_sf"/>
</dbReference>
<dbReference type="GO" id="GO:0006886">
    <property type="term" value="P:intracellular protein transport"/>
    <property type="evidence" value="ECO:0007669"/>
    <property type="project" value="InterPro"/>
</dbReference>
<keyword evidence="7" id="KW-0653">Protein transport</keyword>
<dbReference type="Proteomes" id="UP000001811">
    <property type="component" value="Chromosome 13"/>
</dbReference>
<dbReference type="SMART" id="SM00240">
    <property type="entry name" value="FHA"/>
    <property type="match status" value="1"/>
</dbReference>
<reference evidence="23" key="3">
    <citation type="submission" date="2025-09" db="UniProtKB">
        <authorList>
            <consortium name="Ensembl"/>
        </authorList>
    </citation>
    <scope>IDENTIFICATION</scope>
    <source>
        <strain evidence="23">Thorbecke</strain>
    </source>
</reference>
<keyword evidence="5" id="KW-0812">Transmembrane</keyword>
<proteinExistence type="inferred from homology"/>
<evidence type="ECO:0000256" key="9">
    <source>
        <dbReference type="ARBA" id="ARBA00022990"/>
    </source>
</evidence>
<evidence type="ECO:0000256" key="15">
    <source>
        <dbReference type="ARBA" id="ARBA00057408"/>
    </source>
</evidence>
<dbReference type="Gene3D" id="6.10.250.1290">
    <property type="match status" value="1"/>
</dbReference>
<evidence type="ECO:0000256" key="6">
    <source>
        <dbReference type="ARBA" id="ARBA00022753"/>
    </source>
</evidence>
<dbReference type="GO" id="GO:0055038">
    <property type="term" value="C:recycling endosome membrane"/>
    <property type="evidence" value="ECO:0007669"/>
    <property type="project" value="UniProtKB-SubCell"/>
</dbReference>
<dbReference type="InterPro" id="IPR050923">
    <property type="entry name" value="Cell_Proc_Reg/RNA_Proc"/>
</dbReference>
<keyword evidence="4" id="KW-0597">Phosphoprotein</keyword>
<evidence type="ECO:0000256" key="3">
    <source>
        <dbReference type="ARBA" id="ARBA00022448"/>
    </source>
</evidence>
<comment type="similarity">
    <text evidence="2 19">Belongs to the syntaxin family.</text>
</comment>
<accession>A0A5F9CKG1</accession>
<dbReference type="PANTHER" id="PTHR23308">
    <property type="entry name" value="NUCLEAR INHIBITOR OF PROTEIN PHOSPHATASE-1"/>
    <property type="match status" value="1"/>
</dbReference>
<dbReference type="SMART" id="SM00503">
    <property type="entry name" value="SynN"/>
    <property type="match status" value="1"/>
</dbReference>
<dbReference type="GO" id="GO:0016192">
    <property type="term" value="P:vesicle-mediated transport"/>
    <property type="evidence" value="ECO:0007669"/>
    <property type="project" value="InterPro"/>
</dbReference>